<dbReference type="AlphaFoldDB" id="A0AAD5I852"/>
<protein>
    <submittedName>
        <fullName evidence="3">Uncharacterized protein</fullName>
    </submittedName>
</protein>
<feature type="signal peptide" evidence="2">
    <location>
        <begin position="1"/>
        <end position="20"/>
    </location>
</feature>
<reference evidence="3" key="2">
    <citation type="submission" date="2023-02" db="EMBL/GenBank/DDBJ databases">
        <authorList>
            <person name="Swenson N.G."/>
            <person name="Wegrzyn J.L."/>
            <person name="Mcevoy S.L."/>
        </authorList>
    </citation>
    <scope>NUCLEOTIDE SEQUENCE</scope>
    <source>
        <strain evidence="3">91603</strain>
        <tissue evidence="3">Leaf</tissue>
    </source>
</reference>
<comment type="caution">
    <text evidence="3">The sequence shown here is derived from an EMBL/GenBank/DDBJ whole genome shotgun (WGS) entry which is preliminary data.</text>
</comment>
<accession>A0AAD5I852</accession>
<reference evidence="3" key="1">
    <citation type="journal article" date="2022" name="Plant J.">
        <title>Strategies of tolerance reflected in two North American maple genomes.</title>
        <authorList>
            <person name="McEvoy S.L."/>
            <person name="Sezen U.U."/>
            <person name="Trouern-Trend A."/>
            <person name="McMahon S.M."/>
            <person name="Schaberg P.G."/>
            <person name="Yang J."/>
            <person name="Wegrzyn J.L."/>
            <person name="Swenson N.G."/>
        </authorList>
    </citation>
    <scope>NUCLEOTIDE SEQUENCE</scope>
    <source>
        <strain evidence="3">91603</strain>
    </source>
</reference>
<sequence>MKTQALVGRLLTAHLLLLRAENDDVSLSPNLDKSFNISSLISQNQNEATPNWSLDSDKSSSPAPVLHPSLPPKFGIVNENRTMSDEFEITEYNLDLVETNSGNENGRVVAEVGGLA</sequence>
<evidence type="ECO:0000256" key="2">
    <source>
        <dbReference type="SAM" id="SignalP"/>
    </source>
</evidence>
<name>A0AAD5I852_ACENE</name>
<dbReference type="Proteomes" id="UP001064489">
    <property type="component" value="Chromosome 11"/>
</dbReference>
<organism evidence="3 4">
    <name type="scientific">Acer negundo</name>
    <name type="common">Box elder</name>
    <dbReference type="NCBI Taxonomy" id="4023"/>
    <lineage>
        <taxon>Eukaryota</taxon>
        <taxon>Viridiplantae</taxon>
        <taxon>Streptophyta</taxon>
        <taxon>Embryophyta</taxon>
        <taxon>Tracheophyta</taxon>
        <taxon>Spermatophyta</taxon>
        <taxon>Magnoliopsida</taxon>
        <taxon>eudicotyledons</taxon>
        <taxon>Gunneridae</taxon>
        <taxon>Pentapetalae</taxon>
        <taxon>rosids</taxon>
        <taxon>malvids</taxon>
        <taxon>Sapindales</taxon>
        <taxon>Sapindaceae</taxon>
        <taxon>Hippocastanoideae</taxon>
        <taxon>Acereae</taxon>
        <taxon>Acer</taxon>
    </lineage>
</organism>
<dbReference type="EMBL" id="JAJSOW010000108">
    <property type="protein sequence ID" value="KAI9154393.1"/>
    <property type="molecule type" value="Genomic_DNA"/>
</dbReference>
<feature type="region of interest" description="Disordered" evidence="1">
    <location>
        <begin position="46"/>
        <end position="71"/>
    </location>
</feature>
<keyword evidence="4" id="KW-1185">Reference proteome</keyword>
<keyword evidence="2" id="KW-0732">Signal</keyword>
<feature type="compositionally biased region" description="Polar residues" evidence="1">
    <location>
        <begin position="46"/>
        <end position="62"/>
    </location>
</feature>
<proteinExistence type="predicted"/>
<gene>
    <name evidence="3" type="ORF">LWI28_025698</name>
</gene>
<feature type="chain" id="PRO_5042172159" evidence="2">
    <location>
        <begin position="21"/>
        <end position="116"/>
    </location>
</feature>
<evidence type="ECO:0000313" key="3">
    <source>
        <dbReference type="EMBL" id="KAI9154393.1"/>
    </source>
</evidence>
<evidence type="ECO:0000313" key="4">
    <source>
        <dbReference type="Proteomes" id="UP001064489"/>
    </source>
</evidence>
<evidence type="ECO:0000256" key="1">
    <source>
        <dbReference type="SAM" id="MobiDB-lite"/>
    </source>
</evidence>